<dbReference type="AlphaFoldDB" id="A0A167EEW6"/>
<reference evidence="2 3" key="1">
    <citation type="submission" date="2015-06" db="EMBL/GenBank/DDBJ databases">
        <title>Survival trade-offs in plant roots during colonization by closely related pathogenic and mutualistic fungi.</title>
        <authorList>
            <person name="Hacquard S."/>
            <person name="Kracher B."/>
            <person name="Hiruma K."/>
            <person name="Weinman A."/>
            <person name="Muench P."/>
            <person name="Garrido Oter R."/>
            <person name="Ver Loren van Themaat E."/>
            <person name="Dallerey J.-F."/>
            <person name="Damm U."/>
            <person name="Henrissat B."/>
            <person name="Lespinet O."/>
            <person name="Thon M."/>
            <person name="Kemen E."/>
            <person name="McHardy A.C."/>
            <person name="Schulze-Lefert P."/>
            <person name="O'Connell R.J."/>
        </authorList>
    </citation>
    <scope>NUCLEOTIDE SEQUENCE [LARGE SCALE GENOMIC DNA]</scope>
    <source>
        <strain evidence="2 3">MAFF 238704</strain>
    </source>
</reference>
<name>A0A167EEW6_COLIC</name>
<feature type="transmembrane region" description="Helical" evidence="1">
    <location>
        <begin position="52"/>
        <end position="71"/>
    </location>
</feature>
<accession>A0A167EEW6</accession>
<feature type="transmembrane region" description="Helical" evidence="1">
    <location>
        <begin position="147"/>
        <end position="170"/>
    </location>
</feature>
<keyword evidence="1" id="KW-0472">Membrane</keyword>
<evidence type="ECO:0000313" key="2">
    <source>
        <dbReference type="EMBL" id="KZL85049.1"/>
    </source>
</evidence>
<protein>
    <submittedName>
        <fullName evidence="2">Uncharacterized protein</fullName>
    </submittedName>
</protein>
<feature type="transmembrane region" description="Helical" evidence="1">
    <location>
        <begin position="245"/>
        <end position="269"/>
    </location>
</feature>
<keyword evidence="3" id="KW-1185">Reference proteome</keyword>
<keyword evidence="1" id="KW-1133">Transmembrane helix</keyword>
<comment type="caution">
    <text evidence="2">The sequence shown here is derived from an EMBL/GenBank/DDBJ whole genome shotgun (WGS) entry which is preliminary data.</text>
</comment>
<gene>
    <name evidence="2" type="ORF">CI238_09709</name>
</gene>
<evidence type="ECO:0000313" key="3">
    <source>
        <dbReference type="Proteomes" id="UP000076584"/>
    </source>
</evidence>
<proteinExistence type="predicted"/>
<sequence length="368" mass="41343">MDASVTTPLLHGHADFDDAHGLPTPASYGQIQDHPAFLRACHSPWRCFPQNLLCWVRGGVVAYLTAVGAMVLDYKLRQESPYSNWRVVFDFSVVTFSLLLAYHAVVLGWTYTHLYYPHIEETRTGWEYWALRALSLPYDMASLRKQFYFTMFYTITTVFTFMNTVIYWFVTLEHDDKGTGEPPQPQPSGGSAMSYMIGDSLDYEWTRLEDSHKNGPHEPCKSSYPDDADQSNEPMLVTEIFGKGWFKAFVILNLFGITSIISLFEIFYLNSIKRPFAVGAHTLGVIFFAGLYLGWAAIGKLETGADAFYWLNEKEVGSREAVVASSIGFVILAPIMYAFMHGLVGMRENIARAAHTRRVAAAAAVAGQ</sequence>
<feature type="transmembrane region" description="Helical" evidence="1">
    <location>
        <begin position="321"/>
        <end position="340"/>
    </location>
</feature>
<dbReference type="STRING" id="1573173.A0A167EEW6"/>
<dbReference type="EMBL" id="LFIW01000734">
    <property type="protein sequence ID" value="KZL85049.1"/>
    <property type="molecule type" value="Genomic_DNA"/>
</dbReference>
<organism evidence="2 3">
    <name type="scientific">Colletotrichum incanum</name>
    <name type="common">Soybean anthracnose fungus</name>
    <dbReference type="NCBI Taxonomy" id="1573173"/>
    <lineage>
        <taxon>Eukaryota</taxon>
        <taxon>Fungi</taxon>
        <taxon>Dikarya</taxon>
        <taxon>Ascomycota</taxon>
        <taxon>Pezizomycotina</taxon>
        <taxon>Sordariomycetes</taxon>
        <taxon>Hypocreomycetidae</taxon>
        <taxon>Glomerellales</taxon>
        <taxon>Glomerellaceae</taxon>
        <taxon>Colletotrichum</taxon>
        <taxon>Colletotrichum spaethianum species complex</taxon>
    </lineage>
</organism>
<keyword evidence="1" id="KW-0812">Transmembrane</keyword>
<dbReference type="Proteomes" id="UP000076584">
    <property type="component" value="Unassembled WGS sequence"/>
</dbReference>
<feature type="transmembrane region" description="Helical" evidence="1">
    <location>
        <begin position="91"/>
        <end position="111"/>
    </location>
</feature>
<evidence type="ECO:0000256" key="1">
    <source>
        <dbReference type="SAM" id="Phobius"/>
    </source>
</evidence>
<feature type="transmembrane region" description="Helical" evidence="1">
    <location>
        <begin position="276"/>
        <end position="298"/>
    </location>
</feature>